<dbReference type="EMBL" id="CM055742">
    <property type="protein sequence ID" value="KAJ8001049.1"/>
    <property type="molecule type" value="Genomic_DNA"/>
</dbReference>
<dbReference type="Proteomes" id="UP001157502">
    <property type="component" value="Chromosome 15"/>
</dbReference>
<keyword evidence="2" id="KW-1185">Reference proteome</keyword>
<evidence type="ECO:0000313" key="1">
    <source>
        <dbReference type="EMBL" id="KAJ8001049.1"/>
    </source>
</evidence>
<protein>
    <submittedName>
        <fullName evidence="1">Uncharacterized protein</fullName>
    </submittedName>
</protein>
<feature type="non-terminal residue" evidence="1">
    <location>
        <position position="105"/>
    </location>
</feature>
<proteinExistence type="predicted"/>
<accession>A0ACC2GBJ1</accession>
<name>A0ACC2GBJ1_DALPE</name>
<evidence type="ECO:0000313" key="2">
    <source>
        <dbReference type="Proteomes" id="UP001157502"/>
    </source>
</evidence>
<gene>
    <name evidence="1" type="ORF">DPEC_G00187130</name>
</gene>
<sequence length="105" mass="11416">MKIPADQTPPDDKRVAEGAVNTEQSSNEQTASDEVHLKDKPRCDPRIPGQREVKRGAGNPEQSSNEQTASDEGNLQGPENTMKIPADQTPPDDKRVAEGKVCSKH</sequence>
<comment type="caution">
    <text evidence="1">The sequence shown here is derived from an EMBL/GenBank/DDBJ whole genome shotgun (WGS) entry which is preliminary data.</text>
</comment>
<reference evidence="1" key="1">
    <citation type="submission" date="2021-05" db="EMBL/GenBank/DDBJ databases">
        <authorList>
            <person name="Pan Q."/>
            <person name="Jouanno E."/>
            <person name="Zahm M."/>
            <person name="Klopp C."/>
            <person name="Cabau C."/>
            <person name="Louis A."/>
            <person name="Berthelot C."/>
            <person name="Parey E."/>
            <person name="Roest Crollius H."/>
            <person name="Montfort J."/>
            <person name="Robinson-Rechavi M."/>
            <person name="Bouchez O."/>
            <person name="Lampietro C."/>
            <person name="Lopez Roques C."/>
            <person name="Donnadieu C."/>
            <person name="Postlethwait J."/>
            <person name="Bobe J."/>
            <person name="Dillon D."/>
            <person name="Chandos A."/>
            <person name="von Hippel F."/>
            <person name="Guiguen Y."/>
        </authorList>
    </citation>
    <scope>NUCLEOTIDE SEQUENCE</scope>
    <source>
        <strain evidence="1">YG-Jan2019</strain>
    </source>
</reference>
<organism evidence="1 2">
    <name type="scientific">Dallia pectoralis</name>
    <name type="common">Alaska blackfish</name>
    <dbReference type="NCBI Taxonomy" id="75939"/>
    <lineage>
        <taxon>Eukaryota</taxon>
        <taxon>Metazoa</taxon>
        <taxon>Chordata</taxon>
        <taxon>Craniata</taxon>
        <taxon>Vertebrata</taxon>
        <taxon>Euteleostomi</taxon>
        <taxon>Actinopterygii</taxon>
        <taxon>Neopterygii</taxon>
        <taxon>Teleostei</taxon>
        <taxon>Protacanthopterygii</taxon>
        <taxon>Esociformes</taxon>
        <taxon>Umbridae</taxon>
        <taxon>Dallia</taxon>
    </lineage>
</organism>